<keyword evidence="1" id="KW-0695">RNA-directed DNA polymerase</keyword>
<dbReference type="AlphaFoldDB" id="A0A699JBX3"/>
<dbReference type="EMBL" id="BKCJ010395500">
    <property type="protein sequence ID" value="GFA26828.1"/>
    <property type="molecule type" value="Genomic_DNA"/>
</dbReference>
<keyword evidence="1" id="KW-0548">Nucleotidyltransferase</keyword>
<keyword evidence="1" id="KW-0808">Transferase</keyword>
<evidence type="ECO:0000313" key="1">
    <source>
        <dbReference type="EMBL" id="GFA26828.1"/>
    </source>
</evidence>
<sequence>RVVPRNYDPKGERFLLASQFPTPPLACAFFSPGATMTNLFPPLDNPELTIPRRSHVDPTLFNDFEMATEGNGDPPVPDLRTMKELCQPTLNGRDTFYNGLTLRHRDTINADASGTFMKRRPEECYDLIENMIAHHNDWDTLSERSESSSSVTSSSDPEIVALKLKFAEINKNLMKPPLAKPRTYMLHEPIKVVILTNLKVSPLKVELHTYQGPMIPTTFSSLPQVVECETEETKDTMPPTNNGSTKDVQPSVVQIETSNSEPVIAPVTEPVVAPVSALKPNPKPSIPYPSRLHDQKLRDKAHNQKENFLKIFQDLNFNISFADALILMPKFGSTIKSLLTNNDKLFELARTSLNEHCSAIFLKKLPKKLEDPDKFLILCDFPGMDECLALTDFDASINLMPLSLWNKLSLPKLTPTLMTLKLADWSISRPIGVVEAVFAKVGDPYICHVYKYPKLITYI</sequence>
<dbReference type="PANTHER" id="PTHR33067:SF9">
    <property type="entry name" value="RNA-DIRECTED DNA POLYMERASE"/>
    <property type="match status" value="1"/>
</dbReference>
<organism evidence="1">
    <name type="scientific">Tanacetum cinerariifolium</name>
    <name type="common">Dalmatian daisy</name>
    <name type="synonym">Chrysanthemum cinerariifolium</name>
    <dbReference type="NCBI Taxonomy" id="118510"/>
    <lineage>
        <taxon>Eukaryota</taxon>
        <taxon>Viridiplantae</taxon>
        <taxon>Streptophyta</taxon>
        <taxon>Embryophyta</taxon>
        <taxon>Tracheophyta</taxon>
        <taxon>Spermatophyta</taxon>
        <taxon>Magnoliopsida</taxon>
        <taxon>eudicotyledons</taxon>
        <taxon>Gunneridae</taxon>
        <taxon>Pentapetalae</taxon>
        <taxon>asterids</taxon>
        <taxon>campanulids</taxon>
        <taxon>Asterales</taxon>
        <taxon>Asteraceae</taxon>
        <taxon>Asteroideae</taxon>
        <taxon>Anthemideae</taxon>
        <taxon>Anthemidinae</taxon>
        <taxon>Tanacetum</taxon>
    </lineage>
</organism>
<accession>A0A699JBX3</accession>
<protein>
    <submittedName>
        <fullName evidence="1">Reverse transcriptase domain-containing protein</fullName>
    </submittedName>
</protein>
<reference evidence="1" key="1">
    <citation type="journal article" date="2019" name="Sci. Rep.">
        <title>Draft genome of Tanacetum cinerariifolium, the natural source of mosquito coil.</title>
        <authorList>
            <person name="Yamashiro T."/>
            <person name="Shiraishi A."/>
            <person name="Satake H."/>
            <person name="Nakayama K."/>
        </authorList>
    </citation>
    <scope>NUCLEOTIDE SEQUENCE</scope>
</reference>
<dbReference type="PANTHER" id="PTHR33067">
    <property type="entry name" value="RNA-DIRECTED DNA POLYMERASE-RELATED"/>
    <property type="match status" value="1"/>
</dbReference>
<comment type="caution">
    <text evidence="1">The sequence shown here is derived from an EMBL/GenBank/DDBJ whole genome shotgun (WGS) entry which is preliminary data.</text>
</comment>
<gene>
    <name evidence="1" type="ORF">Tci_598800</name>
</gene>
<name>A0A699JBX3_TANCI</name>
<feature type="non-terminal residue" evidence="1">
    <location>
        <position position="1"/>
    </location>
</feature>
<dbReference type="GO" id="GO:0003964">
    <property type="term" value="F:RNA-directed DNA polymerase activity"/>
    <property type="evidence" value="ECO:0007669"/>
    <property type="project" value="UniProtKB-KW"/>
</dbReference>
<proteinExistence type="predicted"/>